<feature type="non-terminal residue" evidence="1">
    <location>
        <position position="1"/>
    </location>
</feature>
<gene>
    <name evidence="1" type="ORF">METZ01_LOCUS333991</name>
</gene>
<sequence>VALPAPLVKRQTKMKRLLLTTIAAVVLVGCSSEPKRVSGAEFQECYRLGTSPMHIYKYIGEKDGKFYLRHKSMSLINKRKWNEKILYTEDSELNPTFLEQLRKQSKEFVE</sequence>
<organism evidence="1">
    <name type="scientific">marine metagenome</name>
    <dbReference type="NCBI Taxonomy" id="408172"/>
    <lineage>
        <taxon>unclassified sequences</taxon>
        <taxon>metagenomes</taxon>
        <taxon>ecological metagenomes</taxon>
    </lineage>
</organism>
<evidence type="ECO:0000313" key="1">
    <source>
        <dbReference type="EMBL" id="SVC81137.1"/>
    </source>
</evidence>
<protein>
    <submittedName>
        <fullName evidence="1">Uncharacterized protein</fullName>
    </submittedName>
</protein>
<reference evidence="1" key="1">
    <citation type="submission" date="2018-05" db="EMBL/GenBank/DDBJ databases">
        <authorList>
            <person name="Lanie J.A."/>
            <person name="Ng W.-L."/>
            <person name="Kazmierczak K.M."/>
            <person name="Andrzejewski T.M."/>
            <person name="Davidsen T.M."/>
            <person name="Wayne K.J."/>
            <person name="Tettelin H."/>
            <person name="Glass J.I."/>
            <person name="Rusch D."/>
            <person name="Podicherti R."/>
            <person name="Tsui H.-C.T."/>
            <person name="Winkler M.E."/>
        </authorList>
    </citation>
    <scope>NUCLEOTIDE SEQUENCE</scope>
</reference>
<accession>A0A382Q7Y1</accession>
<dbReference type="AlphaFoldDB" id="A0A382Q7Y1"/>
<proteinExistence type="predicted"/>
<feature type="non-terminal residue" evidence="1">
    <location>
        <position position="110"/>
    </location>
</feature>
<name>A0A382Q7Y1_9ZZZZ</name>
<dbReference type="EMBL" id="UINC01112296">
    <property type="protein sequence ID" value="SVC81137.1"/>
    <property type="molecule type" value="Genomic_DNA"/>
</dbReference>